<evidence type="ECO:0000256" key="4">
    <source>
        <dbReference type="ARBA" id="ARBA00022692"/>
    </source>
</evidence>
<gene>
    <name evidence="9" type="ORF">PIBRA_LOCUS1233</name>
</gene>
<keyword evidence="10" id="KW-1185">Reference proteome</keyword>
<evidence type="ECO:0000256" key="7">
    <source>
        <dbReference type="ARBA" id="ARBA00023180"/>
    </source>
</evidence>
<feature type="transmembrane region" description="Helical" evidence="8">
    <location>
        <begin position="40"/>
        <end position="59"/>
    </location>
</feature>
<organism evidence="9 10">
    <name type="scientific">Pieris brassicae</name>
    <name type="common">White butterfly</name>
    <name type="synonym">Large white butterfly</name>
    <dbReference type="NCBI Taxonomy" id="7116"/>
    <lineage>
        <taxon>Eukaryota</taxon>
        <taxon>Metazoa</taxon>
        <taxon>Ecdysozoa</taxon>
        <taxon>Arthropoda</taxon>
        <taxon>Hexapoda</taxon>
        <taxon>Insecta</taxon>
        <taxon>Pterygota</taxon>
        <taxon>Neoptera</taxon>
        <taxon>Endopterygota</taxon>
        <taxon>Lepidoptera</taxon>
        <taxon>Glossata</taxon>
        <taxon>Ditrysia</taxon>
        <taxon>Papilionoidea</taxon>
        <taxon>Pieridae</taxon>
        <taxon>Pierinae</taxon>
        <taxon>Pieris</taxon>
    </lineage>
</organism>
<dbReference type="GO" id="GO:0005044">
    <property type="term" value="F:scavenger receptor activity"/>
    <property type="evidence" value="ECO:0007669"/>
    <property type="project" value="TreeGrafter"/>
</dbReference>
<evidence type="ECO:0000256" key="1">
    <source>
        <dbReference type="ARBA" id="ARBA00004236"/>
    </source>
</evidence>
<protein>
    <recommendedName>
        <fullName evidence="11">Scavenger receptor class B member 1</fullName>
    </recommendedName>
</protein>
<dbReference type="GO" id="GO:0005886">
    <property type="term" value="C:plasma membrane"/>
    <property type="evidence" value="ECO:0007669"/>
    <property type="project" value="UniProtKB-SubCell"/>
</dbReference>
<evidence type="ECO:0000256" key="8">
    <source>
        <dbReference type="SAM" id="Phobius"/>
    </source>
</evidence>
<evidence type="ECO:0008006" key="11">
    <source>
        <dbReference type="Google" id="ProtNLM"/>
    </source>
</evidence>
<accession>A0A9P0SSC6</accession>
<keyword evidence="6 8" id="KW-0472">Membrane</keyword>
<dbReference type="PANTHER" id="PTHR11923:SF104">
    <property type="entry name" value="FI07620P"/>
    <property type="match status" value="1"/>
</dbReference>
<dbReference type="AlphaFoldDB" id="A0A9P0SSC6"/>
<evidence type="ECO:0000313" key="10">
    <source>
        <dbReference type="Proteomes" id="UP001152562"/>
    </source>
</evidence>
<evidence type="ECO:0000256" key="6">
    <source>
        <dbReference type="ARBA" id="ARBA00023136"/>
    </source>
</evidence>
<sequence length="530" mass="60321">MAYIRGQETETKSHGYKELLFLIMTNKKKPNKSLSTGKRVTFVVIGLFLIVISIVAFLIDPIHIVMRYKTRIAKGSMLYELLLKPNLPGAYVQAYLFNITNADLFLAGIDTKLKVEEVGPFTYQEYRTNADFELDEELGVMRYSPKLFPRFVPERSVADPKDVNLTLPNIAMLAIASVVSKSAFLTRIGFNMLAKQLESEPILKISAHEFLWGFDEPLINFGHKVMPGVIKFEKMGLLDRLYDIDDFRLEVGSTTQDKFEIKTYNGEAGVTPLGYDITPSRCNTFADAYEGLIYPPDLTEDTPLRLYRNVFCRIFNLQYRDTRTMDYGPEVFHYTFSDDSYSNNTDNICLCKNEDCVNGVSDISPCFFGLSFVLSNAHFLNADPVIYERIEGIEPDEELHGSDVLIDRKLGTVMATKLTLQLSVQVANVNFNSATSPFSDMIIPAAYFKIEQEDLDEELKSNLWLIYGILPHVMYTVEALSFIIGSVLLAFVFKSHLPPLRMEKINLRDFTQAQPLFDDRYKKDIKLDGS</sequence>
<comment type="caution">
    <text evidence="9">The sequence shown here is derived from an EMBL/GenBank/DDBJ whole genome shotgun (WGS) entry which is preliminary data.</text>
</comment>
<evidence type="ECO:0000313" key="9">
    <source>
        <dbReference type="EMBL" id="CAH3932801.1"/>
    </source>
</evidence>
<evidence type="ECO:0000256" key="2">
    <source>
        <dbReference type="ARBA" id="ARBA00010532"/>
    </source>
</evidence>
<name>A0A9P0SSC6_PIEBR</name>
<proteinExistence type="inferred from homology"/>
<keyword evidence="7" id="KW-0325">Glycoprotein</keyword>
<keyword evidence="3" id="KW-1003">Cell membrane</keyword>
<keyword evidence="5 8" id="KW-1133">Transmembrane helix</keyword>
<dbReference type="EMBL" id="CALOZG010000001">
    <property type="protein sequence ID" value="CAH3932801.1"/>
    <property type="molecule type" value="Genomic_DNA"/>
</dbReference>
<dbReference type="PANTHER" id="PTHR11923">
    <property type="entry name" value="SCAVENGER RECEPTOR CLASS B TYPE-1 SR-B1"/>
    <property type="match status" value="1"/>
</dbReference>
<dbReference type="GO" id="GO:0005737">
    <property type="term" value="C:cytoplasm"/>
    <property type="evidence" value="ECO:0007669"/>
    <property type="project" value="TreeGrafter"/>
</dbReference>
<feature type="transmembrane region" description="Helical" evidence="8">
    <location>
        <begin position="464"/>
        <end position="493"/>
    </location>
</feature>
<dbReference type="Pfam" id="PF01130">
    <property type="entry name" value="CD36"/>
    <property type="match status" value="1"/>
</dbReference>
<evidence type="ECO:0000256" key="3">
    <source>
        <dbReference type="ARBA" id="ARBA00022475"/>
    </source>
</evidence>
<reference evidence="9" key="1">
    <citation type="submission" date="2022-05" db="EMBL/GenBank/DDBJ databases">
        <authorList>
            <person name="Okamura Y."/>
        </authorList>
    </citation>
    <scope>NUCLEOTIDE SEQUENCE</scope>
</reference>
<dbReference type="Proteomes" id="UP001152562">
    <property type="component" value="Unassembled WGS sequence"/>
</dbReference>
<comment type="similarity">
    <text evidence="2">Belongs to the CD36 family.</text>
</comment>
<comment type="subcellular location">
    <subcellularLocation>
        <location evidence="1">Cell membrane</location>
    </subcellularLocation>
</comment>
<keyword evidence="4 8" id="KW-0812">Transmembrane</keyword>
<evidence type="ECO:0000256" key="5">
    <source>
        <dbReference type="ARBA" id="ARBA00022989"/>
    </source>
</evidence>
<dbReference type="InterPro" id="IPR002159">
    <property type="entry name" value="CD36_fam"/>
</dbReference>